<reference evidence="1" key="1">
    <citation type="submission" date="2016-06" db="UniProtKB">
        <authorList>
            <consortium name="WormBaseParasite"/>
        </authorList>
    </citation>
    <scope>IDENTIFICATION</scope>
</reference>
<name>A0A183BF88_9TREM</name>
<dbReference type="WBParaSite" id="ECPE_0001791801-mRNA-1">
    <property type="protein sequence ID" value="ECPE_0001791801-mRNA-1"/>
    <property type="gene ID" value="ECPE_0001791801"/>
</dbReference>
<organism evidence="1">
    <name type="scientific">Echinostoma caproni</name>
    <dbReference type="NCBI Taxonomy" id="27848"/>
    <lineage>
        <taxon>Eukaryota</taxon>
        <taxon>Metazoa</taxon>
        <taxon>Spiralia</taxon>
        <taxon>Lophotrochozoa</taxon>
        <taxon>Platyhelminthes</taxon>
        <taxon>Trematoda</taxon>
        <taxon>Digenea</taxon>
        <taxon>Plagiorchiida</taxon>
        <taxon>Echinostomata</taxon>
        <taxon>Echinostomatoidea</taxon>
        <taxon>Echinostomatidae</taxon>
        <taxon>Echinostoma</taxon>
    </lineage>
</organism>
<proteinExistence type="predicted"/>
<sequence>LSDAALEGEERLLKIDVLIGGVECHESIQLKTVQEAE</sequence>
<protein>
    <submittedName>
        <fullName evidence="1">DUF190 domain-containing protein</fullName>
    </submittedName>
</protein>
<accession>A0A183BF88</accession>
<evidence type="ECO:0000313" key="1">
    <source>
        <dbReference type="WBParaSite" id="ECPE_0001791801-mRNA-1"/>
    </source>
</evidence>
<dbReference type="AlphaFoldDB" id="A0A183BF88"/>